<evidence type="ECO:0000313" key="2">
    <source>
        <dbReference type="Proteomes" id="UP000030744"/>
    </source>
</evidence>
<reference evidence="1" key="2">
    <citation type="submission" date="2013-10" db="EMBL/GenBank/DDBJ databases">
        <authorList>
            <person name="Aslett M."/>
        </authorList>
    </citation>
    <scope>NUCLEOTIDE SEQUENCE [LARGE SCALE GENOMIC DNA]</scope>
    <source>
        <strain evidence="1">Houghton</strain>
    </source>
</reference>
<dbReference type="GeneID" id="25382463"/>
<sequence>MSTATTVKGWSRPPTSPSQIFVLLTDYAEGKPMQIPRELGSNAPAFLHSMEDAFVATGHPPSQCSCSAHRVYRFPRTGDAARYKMDFASCLLTGPIPPADELVYIFLGNLFPYVLCPLADHGDETSHSWGHATDTVASLLGRWRMMLNQAQTMGGLMSIGIFAIGANAIPISETWRQGLPAHNPVDVHCVRRLRLPVVHLAAPFELTLADGGPTVVQQEIRSLSWSSGSERFSDLISAAPLLRELILGDDVAAFAQPSQKHPKRGRRNKVREPIEELNTHIYLVLVWWYLFEYLSAGSYAFSFPSIPCSHTLVLNDEPSP</sequence>
<name>U6JNI7_9EIME</name>
<protein>
    <submittedName>
        <fullName evidence="1">Uncharacterized protein</fullName>
    </submittedName>
</protein>
<gene>
    <name evidence="1" type="ORF">EMH_0080460</name>
</gene>
<dbReference type="EMBL" id="HG678837">
    <property type="protein sequence ID" value="CDJ27074.1"/>
    <property type="molecule type" value="Genomic_DNA"/>
</dbReference>
<accession>U6JNI7</accession>
<keyword evidence="2" id="KW-1185">Reference proteome</keyword>
<evidence type="ECO:0000313" key="1">
    <source>
        <dbReference type="EMBL" id="CDJ27074.1"/>
    </source>
</evidence>
<dbReference type="Proteomes" id="UP000030744">
    <property type="component" value="Unassembled WGS sequence"/>
</dbReference>
<dbReference type="AlphaFoldDB" id="U6JNI7"/>
<reference evidence="1" key="1">
    <citation type="submission" date="2013-10" db="EMBL/GenBank/DDBJ databases">
        <title>Genomic analysis of the causative agents of coccidiosis in chickens.</title>
        <authorList>
            <person name="Reid A.J."/>
            <person name="Blake D."/>
            <person name="Billington K."/>
            <person name="Browne H."/>
            <person name="Dunn M."/>
            <person name="Hung S."/>
            <person name="Kawahara F."/>
            <person name="Miranda-Saavedra D."/>
            <person name="Mourier T."/>
            <person name="Nagra H."/>
            <person name="Otto T.D."/>
            <person name="Rawlings N."/>
            <person name="Sanchez A."/>
            <person name="Sanders M."/>
            <person name="Subramaniam C."/>
            <person name="Tay Y."/>
            <person name="Dear P."/>
            <person name="Doerig C."/>
            <person name="Gruber A."/>
            <person name="Parkinson J."/>
            <person name="Shirley M."/>
            <person name="Wan K.L."/>
            <person name="Berriman M."/>
            <person name="Tomley F."/>
            <person name="Pain A."/>
        </authorList>
    </citation>
    <scope>NUCLEOTIDE SEQUENCE [LARGE SCALE GENOMIC DNA]</scope>
    <source>
        <strain evidence="1">Houghton</strain>
    </source>
</reference>
<organism evidence="1 2">
    <name type="scientific">Eimeria mitis</name>
    <dbReference type="NCBI Taxonomy" id="44415"/>
    <lineage>
        <taxon>Eukaryota</taxon>
        <taxon>Sar</taxon>
        <taxon>Alveolata</taxon>
        <taxon>Apicomplexa</taxon>
        <taxon>Conoidasida</taxon>
        <taxon>Coccidia</taxon>
        <taxon>Eucoccidiorida</taxon>
        <taxon>Eimeriorina</taxon>
        <taxon>Eimeriidae</taxon>
        <taxon>Eimeria</taxon>
    </lineage>
</organism>
<proteinExistence type="predicted"/>
<dbReference type="RefSeq" id="XP_013349652.1">
    <property type="nucleotide sequence ID" value="XM_013494198.1"/>
</dbReference>
<dbReference type="VEuPathDB" id="ToxoDB:EMH_0080460"/>